<proteinExistence type="predicted"/>
<dbReference type="Proteomes" id="UP001596442">
    <property type="component" value="Unassembled WGS sequence"/>
</dbReference>
<comment type="caution">
    <text evidence="2">The sequence shown here is derived from an EMBL/GenBank/DDBJ whole genome shotgun (WGS) entry which is preliminary data.</text>
</comment>
<evidence type="ECO:0000313" key="2">
    <source>
        <dbReference type="EMBL" id="MFC6755265.1"/>
    </source>
</evidence>
<protein>
    <submittedName>
        <fullName evidence="2">Glucan 1,4-alpha-glucosidase</fullName>
    </submittedName>
</protein>
<feature type="non-terminal residue" evidence="2">
    <location>
        <position position="138"/>
    </location>
</feature>
<accession>A0ABD5SE46</accession>
<name>A0ABD5SE46_9EURY</name>
<evidence type="ECO:0000259" key="1">
    <source>
        <dbReference type="Pfam" id="PF25978"/>
    </source>
</evidence>
<gene>
    <name evidence="2" type="ORF">ACFQEU_17595</name>
</gene>
<dbReference type="Pfam" id="PF25978">
    <property type="entry name" value="DUF7997"/>
    <property type="match status" value="1"/>
</dbReference>
<evidence type="ECO:0000313" key="3">
    <source>
        <dbReference type="Proteomes" id="UP001596442"/>
    </source>
</evidence>
<reference evidence="2 3" key="1">
    <citation type="journal article" date="2019" name="Int. J. Syst. Evol. Microbiol.">
        <title>The Global Catalogue of Microorganisms (GCM) 10K type strain sequencing project: providing services to taxonomists for standard genome sequencing and annotation.</title>
        <authorList>
            <consortium name="The Broad Institute Genomics Platform"/>
            <consortium name="The Broad Institute Genome Sequencing Center for Infectious Disease"/>
            <person name="Wu L."/>
            <person name="Ma J."/>
        </authorList>
    </citation>
    <scope>NUCLEOTIDE SEQUENCE [LARGE SCALE GENOMIC DNA]</scope>
    <source>
        <strain evidence="2 3">CGMCC 1.3239</strain>
    </source>
</reference>
<sequence length="138" mass="15130">MQLRDALDDYKRTTGHGRLFPGERRTVTGRFTGGDGRLVHVDPGGGLRDFGYPLTGRTGLVRSRFGLAVDGDVTWFDEAAAEQRYVDDTTVVETVHETDRATVRRHDVALGEAHLTHATIDPAEDAAFDADDASLVVY</sequence>
<dbReference type="EMBL" id="JBHSWW010000659">
    <property type="protein sequence ID" value="MFC6755265.1"/>
    <property type="molecule type" value="Genomic_DNA"/>
</dbReference>
<keyword evidence="3" id="KW-1185">Reference proteome</keyword>
<organism evidence="2 3">
    <name type="scientific">Halorubrum tibetense</name>
    <dbReference type="NCBI Taxonomy" id="175631"/>
    <lineage>
        <taxon>Archaea</taxon>
        <taxon>Methanobacteriati</taxon>
        <taxon>Methanobacteriota</taxon>
        <taxon>Stenosarchaea group</taxon>
        <taxon>Halobacteria</taxon>
        <taxon>Halobacteriales</taxon>
        <taxon>Haloferacaceae</taxon>
        <taxon>Halorubrum</taxon>
    </lineage>
</organism>
<dbReference type="AlphaFoldDB" id="A0ABD5SE46"/>
<feature type="domain" description="DUF7997" evidence="1">
    <location>
        <begin position="1"/>
        <end position="126"/>
    </location>
</feature>
<dbReference type="InterPro" id="IPR058310">
    <property type="entry name" value="DUF7997"/>
</dbReference>